<feature type="region of interest" description="Disordered" evidence="1">
    <location>
        <begin position="1"/>
        <end position="42"/>
    </location>
</feature>
<name>A0ABY9U0X7_STRVL</name>
<dbReference type="EMBL" id="CP134213">
    <property type="protein sequence ID" value="WND16409.1"/>
    <property type="molecule type" value="Genomic_DNA"/>
</dbReference>
<evidence type="ECO:0000313" key="2">
    <source>
        <dbReference type="EMBL" id="WND16409.1"/>
    </source>
</evidence>
<sequence>MHDLPGNELGDRETDDVTGPVDVGDDASHLTAGEPTGYEPEP</sequence>
<proteinExistence type="predicted"/>
<organism evidence="2 3">
    <name type="scientific">Streptomyces violaceus</name>
    <name type="common">Streptomyces venezuelae</name>
    <dbReference type="NCBI Taxonomy" id="1936"/>
    <lineage>
        <taxon>Bacteria</taxon>
        <taxon>Bacillati</taxon>
        <taxon>Actinomycetota</taxon>
        <taxon>Actinomycetes</taxon>
        <taxon>Kitasatosporales</taxon>
        <taxon>Streptomycetaceae</taxon>
        <taxon>Streptomyces</taxon>
    </lineage>
</organism>
<gene>
    <name evidence="2" type="ORF">RI060_03150</name>
</gene>
<reference evidence="2 3" key="1">
    <citation type="submission" date="2023-09" db="EMBL/GenBank/DDBJ databases">
        <title>The genome sequence of Streptomyces anthocyanicus.</title>
        <authorList>
            <person name="Mo P."/>
        </authorList>
    </citation>
    <scope>NUCLEOTIDE SEQUENCE [LARGE SCALE GENOMIC DNA]</scope>
    <source>
        <strain evidence="2 3">JCM 4387</strain>
    </source>
</reference>
<dbReference type="Proteomes" id="UP001249394">
    <property type="component" value="Chromosome"/>
</dbReference>
<feature type="compositionally biased region" description="Basic and acidic residues" evidence="1">
    <location>
        <begin position="1"/>
        <end position="12"/>
    </location>
</feature>
<evidence type="ECO:0000313" key="3">
    <source>
        <dbReference type="Proteomes" id="UP001249394"/>
    </source>
</evidence>
<accession>A0ABY9U0X7</accession>
<evidence type="ECO:0000256" key="1">
    <source>
        <dbReference type="SAM" id="MobiDB-lite"/>
    </source>
</evidence>
<protein>
    <submittedName>
        <fullName evidence="2">Uncharacterized protein</fullName>
    </submittedName>
</protein>
<keyword evidence="3" id="KW-1185">Reference proteome</keyword>